<dbReference type="Proteomes" id="UP000320085">
    <property type="component" value="Unassembled WGS sequence"/>
</dbReference>
<evidence type="ECO:0000256" key="1">
    <source>
        <dbReference type="SAM" id="MobiDB-lite"/>
    </source>
</evidence>
<feature type="compositionally biased region" description="Low complexity" evidence="1">
    <location>
        <begin position="237"/>
        <end position="261"/>
    </location>
</feature>
<dbReference type="EMBL" id="VFQF01000002">
    <property type="protein sequence ID" value="TQN45701.1"/>
    <property type="molecule type" value="Genomic_DNA"/>
</dbReference>
<feature type="domain" description="NYN" evidence="2">
    <location>
        <begin position="39"/>
        <end position="171"/>
    </location>
</feature>
<feature type="region of interest" description="Disordered" evidence="1">
    <location>
        <begin position="188"/>
        <end position="281"/>
    </location>
</feature>
<organism evidence="3 4">
    <name type="scientific">Humibacillus xanthopallidus</name>
    <dbReference type="NCBI Taxonomy" id="412689"/>
    <lineage>
        <taxon>Bacteria</taxon>
        <taxon>Bacillati</taxon>
        <taxon>Actinomycetota</taxon>
        <taxon>Actinomycetes</taxon>
        <taxon>Micrococcales</taxon>
        <taxon>Intrasporangiaceae</taxon>
        <taxon>Humibacillus</taxon>
    </lineage>
</organism>
<gene>
    <name evidence="3" type="ORF">FHX52_2401</name>
</gene>
<dbReference type="GO" id="GO:0004540">
    <property type="term" value="F:RNA nuclease activity"/>
    <property type="evidence" value="ECO:0007669"/>
    <property type="project" value="InterPro"/>
</dbReference>
<dbReference type="Gene3D" id="3.40.50.1010">
    <property type="entry name" value="5'-nuclease"/>
    <property type="match status" value="1"/>
</dbReference>
<dbReference type="InterPro" id="IPR021139">
    <property type="entry name" value="NYN"/>
</dbReference>
<name>A0A543PNN7_9MICO</name>
<proteinExistence type="predicted"/>
<evidence type="ECO:0000313" key="4">
    <source>
        <dbReference type="Proteomes" id="UP000320085"/>
    </source>
</evidence>
<evidence type="ECO:0000313" key="3">
    <source>
        <dbReference type="EMBL" id="TQN45701.1"/>
    </source>
</evidence>
<dbReference type="RefSeq" id="WP_141822311.1">
    <property type="nucleotide sequence ID" value="NZ_BAAAQC010000010.1"/>
</dbReference>
<comment type="caution">
    <text evidence="3">The sequence shown here is derived from an EMBL/GenBank/DDBJ whole genome shotgun (WGS) entry which is preliminary data.</text>
</comment>
<dbReference type="AlphaFoldDB" id="A0A543PNN7"/>
<dbReference type="Pfam" id="PF01936">
    <property type="entry name" value="NYN"/>
    <property type="match status" value="1"/>
</dbReference>
<protein>
    <submittedName>
        <fullName evidence="3">NYN domain-containing protein</fullName>
    </submittedName>
</protein>
<evidence type="ECO:0000259" key="2">
    <source>
        <dbReference type="Pfam" id="PF01936"/>
    </source>
</evidence>
<reference evidence="3 4" key="1">
    <citation type="submission" date="2019-06" db="EMBL/GenBank/DDBJ databases">
        <title>Sequencing the genomes of 1000 actinobacteria strains.</title>
        <authorList>
            <person name="Klenk H.-P."/>
        </authorList>
    </citation>
    <scope>NUCLEOTIDE SEQUENCE [LARGE SCALE GENOMIC DNA]</scope>
    <source>
        <strain evidence="3 4">DSM 21776</strain>
    </source>
</reference>
<dbReference type="OrthoDB" id="9800236at2"/>
<sequence length="359" mass="37581">MRSHCALYVDVGYLLAASATRVTGTSLRSGVVVSYPDLVARLVAAAEEASGMPLLRVHWYDSGRRSGGTPDAAQEAIGMLPRVKLRLGRISPQGEQKGVDLRIGLDLAAHGRNRVVDVIYLVSGDDDLCEAVEEAQNHGVQVVLMAVPDAAGKPHAVSKHLIRESDDLIVLDGSVVDETVHVRQLQPEEVPGAPSSEAPAGVVVPLPGPRAAGRAEGAANEEGAASAEARPTPAVLAGSRPAARAADSAASGVRAGAGASRPIWSSTSEGAGGRGPGSTSAGELELIDEVCRGVISAWSVTASADDRRRLRSEKPYIPSDLDRALLLDLSARLGVYDVDEHLRFLLRDHFWQVLAASTS</sequence>
<accession>A0A543PNN7</accession>
<feature type="compositionally biased region" description="Low complexity" evidence="1">
    <location>
        <begin position="198"/>
        <end position="230"/>
    </location>
</feature>